<comment type="subcellular location">
    <subcellularLocation>
        <location evidence="1">Cell membrane</location>
        <topology evidence="1">Multi-pass membrane protein</topology>
    </subcellularLocation>
</comment>
<reference evidence="15 16" key="2">
    <citation type="journal article" date="2019" name="Nat. Med.">
        <title>A library of human gut bacterial isolates paired with longitudinal multiomics data enables mechanistic microbiome research.</title>
        <authorList>
            <person name="Poyet M."/>
            <person name="Groussin M."/>
            <person name="Gibbons S.M."/>
            <person name="Avila-Pacheco J."/>
            <person name="Jiang X."/>
            <person name="Kearney S.M."/>
            <person name="Perrotta A.R."/>
            <person name="Berdy B."/>
            <person name="Zhao S."/>
            <person name="Lieberman T.D."/>
            <person name="Swanson P.K."/>
            <person name="Smith M."/>
            <person name="Roesemann S."/>
            <person name="Alexander J.E."/>
            <person name="Rich S.A."/>
            <person name="Livny J."/>
            <person name="Vlamakis H."/>
            <person name="Clish C."/>
            <person name="Bullock K."/>
            <person name="Deik A."/>
            <person name="Scott J."/>
            <person name="Pierce K.A."/>
            <person name="Xavier R.J."/>
            <person name="Alm E.J."/>
        </authorList>
    </citation>
    <scope>NUCLEOTIDE SEQUENCE [LARGE SCALE GENOMIC DNA]</scope>
    <source>
        <strain evidence="12 16">BIOML-A20</strain>
        <strain evidence="11 15">BIOML-A32</strain>
        <strain evidence="9 18">BIOML-A41</strain>
        <strain evidence="10 17">BIOML-A9</strain>
    </source>
</reference>
<dbReference type="RefSeq" id="WP_005856560.1">
    <property type="nucleotide sequence ID" value="NZ_BQOC01000001.1"/>
</dbReference>
<feature type="transmembrane region" description="Helical" evidence="7">
    <location>
        <begin position="325"/>
        <end position="346"/>
    </location>
</feature>
<reference evidence="8 14" key="1">
    <citation type="submission" date="2015-09" db="EMBL/GenBank/DDBJ databases">
        <authorList>
            <consortium name="Pathogen Informatics"/>
        </authorList>
    </citation>
    <scope>NUCLEOTIDE SEQUENCE [LARGE SCALE GENOMIC DNA]</scope>
    <source>
        <strain evidence="8 14">2789STDY5608872</strain>
    </source>
</reference>
<dbReference type="Proteomes" id="UP000461276">
    <property type="component" value="Unassembled WGS sequence"/>
</dbReference>
<name>A0A173RRN9_PARDI</name>
<dbReference type="OrthoDB" id="9770347at2"/>
<dbReference type="EMBL" id="WKMC01000001">
    <property type="protein sequence ID" value="MRZ49277.1"/>
    <property type="molecule type" value="Genomic_DNA"/>
</dbReference>
<feature type="transmembrane region" description="Helical" evidence="7">
    <location>
        <begin position="355"/>
        <end position="376"/>
    </location>
</feature>
<comment type="similarity">
    <text evidence="2">Belongs to the polysaccharide synthase family.</text>
</comment>
<organism evidence="8 14">
    <name type="scientific">Parabacteroides distasonis</name>
    <dbReference type="NCBI Taxonomy" id="823"/>
    <lineage>
        <taxon>Bacteria</taxon>
        <taxon>Pseudomonadati</taxon>
        <taxon>Bacteroidota</taxon>
        <taxon>Bacteroidia</taxon>
        <taxon>Bacteroidales</taxon>
        <taxon>Tannerellaceae</taxon>
        <taxon>Parabacteroides</taxon>
    </lineage>
</organism>
<evidence type="ECO:0000256" key="4">
    <source>
        <dbReference type="ARBA" id="ARBA00022692"/>
    </source>
</evidence>
<keyword evidence="5 7" id="KW-1133">Transmembrane helix</keyword>
<evidence type="ECO:0000313" key="10">
    <source>
        <dbReference type="EMBL" id="MRY91937.1"/>
    </source>
</evidence>
<dbReference type="InterPro" id="IPR050833">
    <property type="entry name" value="Poly_Biosynth_Transport"/>
</dbReference>
<evidence type="ECO:0000313" key="11">
    <source>
        <dbReference type="EMBL" id="MRZ49277.1"/>
    </source>
</evidence>
<accession>A0A173RRN9</accession>
<evidence type="ECO:0000256" key="2">
    <source>
        <dbReference type="ARBA" id="ARBA00007430"/>
    </source>
</evidence>
<feature type="transmembrane region" description="Helical" evidence="7">
    <location>
        <begin position="448"/>
        <end position="472"/>
    </location>
</feature>
<feature type="transmembrane region" description="Helical" evidence="7">
    <location>
        <begin position="111"/>
        <end position="132"/>
    </location>
</feature>
<dbReference type="EMBL" id="CP120353">
    <property type="protein sequence ID" value="WET65694.1"/>
    <property type="molecule type" value="Genomic_DNA"/>
</dbReference>
<dbReference type="Proteomes" id="UP000441609">
    <property type="component" value="Unassembled WGS sequence"/>
</dbReference>
<evidence type="ECO:0000313" key="16">
    <source>
        <dbReference type="Proteomes" id="UP000441609"/>
    </source>
</evidence>
<feature type="transmembrane region" description="Helical" evidence="7">
    <location>
        <begin position="171"/>
        <end position="189"/>
    </location>
</feature>
<feature type="transmembrane region" description="Helical" evidence="7">
    <location>
        <begin position="382"/>
        <end position="402"/>
    </location>
</feature>
<evidence type="ECO:0000256" key="5">
    <source>
        <dbReference type="ARBA" id="ARBA00022989"/>
    </source>
</evidence>
<feature type="transmembrane region" description="Helical" evidence="7">
    <location>
        <begin position="43"/>
        <end position="68"/>
    </location>
</feature>
<dbReference type="PANTHER" id="PTHR30250:SF10">
    <property type="entry name" value="LIPOPOLYSACCHARIDE BIOSYNTHESIS PROTEIN WZXC"/>
    <property type="match status" value="1"/>
</dbReference>
<evidence type="ECO:0000313" key="17">
    <source>
        <dbReference type="Proteomes" id="UP000461276"/>
    </source>
</evidence>
<evidence type="ECO:0000256" key="7">
    <source>
        <dbReference type="SAM" id="Phobius"/>
    </source>
</evidence>
<dbReference type="CDD" id="cd13127">
    <property type="entry name" value="MATE_tuaB_like"/>
    <property type="match status" value="1"/>
</dbReference>
<evidence type="ECO:0000256" key="3">
    <source>
        <dbReference type="ARBA" id="ARBA00022475"/>
    </source>
</evidence>
<sequence>MASIQKELASGIIYTAISKYSGIIISLAVAGVLARLIDPEEFGVVAIATVIISFFSIFSDLGIAPAIIQNKHLTEDKLNDIFSFTLWTGIGISILFFLSSWPISLFYKQSSLLSICHLLSFNLFFASANIVPNALLFKDKEFKFIAYRSLFVQCIGGIIAILAAISGAGLYALIINPIFSSILIFIISIRKKPQKLKYTFGSKSIHEIFSYSAYQFMFNVINYFSRNLDKLLIGKYMSMNSLGYYEKSYRLMMLPLQNITHVISPVMHPVFSNFQDDPLKLALSYEKVIRILAFIGFPLSVLLWFCAKEITLILFGDQWLPSVPVFQILSLSVGIQIILSTSGSIYQAANDTKSLFICGVFSALLNVSGILAGIFIFKSLEAVAWCICATFAINFIQCYVWMYKVTLKRSLASLIRQLISPAPLVGILIVCLWSIHQSSIILPELANLFIKAVIAVLISCIYIQLSGVYNIINFLKSKIKR</sequence>
<dbReference type="OMA" id="YRLMMLP"/>
<keyword evidence="4 7" id="KW-0812">Transmembrane</keyword>
<feature type="transmembrane region" description="Helical" evidence="7">
    <location>
        <begin position="80"/>
        <end position="99"/>
    </location>
</feature>
<evidence type="ECO:0000256" key="1">
    <source>
        <dbReference type="ARBA" id="ARBA00004651"/>
    </source>
</evidence>
<feature type="transmembrane region" description="Helical" evidence="7">
    <location>
        <begin position="12"/>
        <end position="37"/>
    </location>
</feature>
<evidence type="ECO:0000313" key="15">
    <source>
        <dbReference type="Proteomes" id="UP000441358"/>
    </source>
</evidence>
<dbReference type="GO" id="GO:0005886">
    <property type="term" value="C:plasma membrane"/>
    <property type="evidence" value="ECO:0007669"/>
    <property type="project" value="UniProtKB-SubCell"/>
</dbReference>
<feature type="transmembrane region" description="Helical" evidence="7">
    <location>
        <begin position="288"/>
        <end position="305"/>
    </location>
</feature>
<gene>
    <name evidence="8" type="primary">wzxC_1</name>
    <name evidence="8" type="ORF">ERS852429_00651</name>
    <name evidence="9" type="ORF">GKD59_16840</name>
    <name evidence="11" type="ORF">GKD66_03265</name>
    <name evidence="10" type="ORF">GKD67_01500</name>
    <name evidence="12" type="ORF">GKD70_17400</name>
    <name evidence="13" type="ORF">P2T59_06820</name>
</gene>
<dbReference type="PANTHER" id="PTHR30250">
    <property type="entry name" value="PST FAMILY PREDICTED COLANIC ACID TRANSPORTER"/>
    <property type="match status" value="1"/>
</dbReference>
<evidence type="ECO:0000313" key="18">
    <source>
        <dbReference type="Proteomes" id="UP000463337"/>
    </source>
</evidence>
<reference evidence="13" key="3">
    <citation type="submission" date="2023-03" db="EMBL/GenBank/DDBJ databases">
        <title>Parabacteroides distasonis, a bacteria resistant against UC.</title>
        <authorList>
            <person name="Dai W."/>
        </authorList>
    </citation>
    <scope>NUCLEOTIDE SEQUENCE</scope>
    <source>
        <strain evidence="13">F1-28</strain>
    </source>
</reference>
<dbReference type="EMBL" id="WKMY01000001">
    <property type="protein sequence ID" value="MRY91937.1"/>
    <property type="molecule type" value="Genomic_DNA"/>
</dbReference>
<protein>
    <submittedName>
        <fullName evidence="8 13">Lipopolysaccharide biosynthesis protein</fullName>
    </submittedName>
    <submittedName>
        <fullName evidence="9">Oligosaccharide flippase family protein</fullName>
    </submittedName>
</protein>
<evidence type="ECO:0000313" key="8">
    <source>
        <dbReference type="EMBL" id="CUM80406.1"/>
    </source>
</evidence>
<evidence type="ECO:0000313" key="9">
    <source>
        <dbReference type="EMBL" id="MRY59546.1"/>
    </source>
</evidence>
<dbReference type="Proteomes" id="UP000095591">
    <property type="component" value="Unassembled WGS sequence"/>
</dbReference>
<dbReference type="EMBL" id="WKLT01000017">
    <property type="protein sequence ID" value="MRY59546.1"/>
    <property type="molecule type" value="Genomic_DNA"/>
</dbReference>
<evidence type="ECO:0000256" key="6">
    <source>
        <dbReference type="ARBA" id="ARBA00023136"/>
    </source>
</evidence>
<feature type="transmembrane region" description="Helical" evidence="7">
    <location>
        <begin position="144"/>
        <end position="165"/>
    </location>
</feature>
<keyword evidence="6 7" id="KW-0472">Membrane</keyword>
<dbReference type="AlphaFoldDB" id="A0A173RRN9"/>
<dbReference type="Proteomes" id="UP000441358">
    <property type="component" value="Unassembled WGS sequence"/>
</dbReference>
<dbReference type="Proteomes" id="UP001221009">
    <property type="component" value="Chromosome"/>
</dbReference>
<dbReference type="Pfam" id="PF13440">
    <property type="entry name" value="Polysacc_synt_3"/>
    <property type="match status" value="1"/>
</dbReference>
<feature type="transmembrane region" description="Helical" evidence="7">
    <location>
        <begin position="414"/>
        <end position="436"/>
    </location>
</feature>
<evidence type="ECO:0000313" key="13">
    <source>
        <dbReference type="EMBL" id="WET65694.1"/>
    </source>
</evidence>
<dbReference type="EMBL" id="CYXP01000001">
    <property type="protein sequence ID" value="CUM80406.1"/>
    <property type="molecule type" value="Genomic_DNA"/>
</dbReference>
<proteinExistence type="inferred from homology"/>
<dbReference type="Proteomes" id="UP000463337">
    <property type="component" value="Unassembled WGS sequence"/>
</dbReference>
<evidence type="ECO:0000313" key="12">
    <source>
        <dbReference type="EMBL" id="MSB75038.1"/>
    </source>
</evidence>
<keyword evidence="3" id="KW-1003">Cell membrane</keyword>
<evidence type="ECO:0000313" key="14">
    <source>
        <dbReference type="Proteomes" id="UP000095591"/>
    </source>
</evidence>
<dbReference type="EMBL" id="WKMO01000018">
    <property type="protein sequence ID" value="MSB75038.1"/>
    <property type="molecule type" value="Genomic_DNA"/>
</dbReference>